<dbReference type="AlphaFoldDB" id="A0AAW7JGN6"/>
<dbReference type="Proteomes" id="UP001167831">
    <property type="component" value="Unassembled WGS sequence"/>
</dbReference>
<comment type="similarity">
    <text evidence="7">Belongs to the ThrE exporter (TC 2.A.79) family.</text>
</comment>
<sequence length="160" mass="17731">MLFQILQDGFFAAIAAIGFSSISNPPRRTYLYCAITAAVGHSVRFLLMNNGVFHTHIIPASTIAAFAIGIVAVFLTRFTKSPAESCFFPALLPMIPGMYAYHTIEALLMCLYHSEEPVFNHYLYLLAYNGFTCTFIIIGMVVGATIPVFLLKKMSFQATR</sequence>
<dbReference type="PANTHER" id="PTHR34390">
    <property type="entry name" value="UPF0442 PROTEIN YJJB-RELATED"/>
    <property type="match status" value="1"/>
</dbReference>
<dbReference type="PANTHER" id="PTHR34390:SF1">
    <property type="entry name" value="SUCCINATE TRANSPORTER SUBUNIT YJJB-RELATED"/>
    <property type="match status" value="1"/>
</dbReference>
<reference evidence="11" key="2">
    <citation type="submission" date="2023-08" db="EMBL/GenBank/DDBJ databases">
        <title>Identification and characterization of horizontal gene transfer across gut microbiota members of farm animals based on homology search.</title>
        <authorList>
            <person name="Schwarzerova J."/>
            <person name="Nykrynova M."/>
            <person name="Jureckova K."/>
            <person name="Cejkova D."/>
            <person name="Rychlik I."/>
        </authorList>
    </citation>
    <scope>NUCLEOTIDE SEQUENCE</scope>
    <source>
        <strain evidence="11">ET15</strain>
        <strain evidence="10">ET37</strain>
    </source>
</reference>
<organism evidence="11 13">
    <name type="scientific">Leyella lascolaii</name>
    <dbReference type="NCBI Taxonomy" id="1776379"/>
    <lineage>
        <taxon>Bacteria</taxon>
        <taxon>Pseudomonadati</taxon>
        <taxon>Bacteroidota</taxon>
        <taxon>Bacteroidia</taxon>
        <taxon>Bacteroidales</taxon>
        <taxon>Prevotellaceae</taxon>
        <taxon>Leyella</taxon>
    </lineage>
</organism>
<evidence type="ECO:0000256" key="3">
    <source>
        <dbReference type="ARBA" id="ARBA00022519"/>
    </source>
</evidence>
<feature type="transmembrane region" description="Helical" evidence="8">
    <location>
        <begin position="126"/>
        <end position="151"/>
    </location>
</feature>
<dbReference type="Proteomes" id="UP001168478">
    <property type="component" value="Unassembled WGS sequence"/>
</dbReference>
<name>A0AAW7JGN6_9BACT</name>
<evidence type="ECO:0000256" key="5">
    <source>
        <dbReference type="ARBA" id="ARBA00022989"/>
    </source>
</evidence>
<evidence type="ECO:0000256" key="8">
    <source>
        <dbReference type="SAM" id="Phobius"/>
    </source>
</evidence>
<protein>
    <submittedName>
        <fullName evidence="11">Threonine/serine exporter family protein</fullName>
    </submittedName>
</protein>
<evidence type="ECO:0000256" key="2">
    <source>
        <dbReference type="ARBA" id="ARBA00022475"/>
    </source>
</evidence>
<reference evidence="11" key="1">
    <citation type="submission" date="2023-06" db="EMBL/GenBank/DDBJ databases">
        <authorList>
            <person name="Zeman M."/>
            <person name="Kubasova T."/>
            <person name="Jahodarova E."/>
            <person name="Nykrynova M."/>
            <person name="Rychlik I."/>
        </authorList>
    </citation>
    <scope>NUCLEOTIDE SEQUENCE</scope>
    <source>
        <strain evidence="11">ET15</strain>
        <strain evidence="10">ET37</strain>
    </source>
</reference>
<evidence type="ECO:0000259" key="9">
    <source>
        <dbReference type="Pfam" id="PF12821"/>
    </source>
</evidence>
<feature type="transmembrane region" description="Helical" evidence="8">
    <location>
        <begin position="6"/>
        <end position="22"/>
    </location>
</feature>
<dbReference type="GO" id="GO:0015744">
    <property type="term" value="P:succinate transport"/>
    <property type="evidence" value="ECO:0007669"/>
    <property type="project" value="TreeGrafter"/>
</dbReference>
<proteinExistence type="inferred from homology"/>
<evidence type="ECO:0000256" key="1">
    <source>
        <dbReference type="ARBA" id="ARBA00004651"/>
    </source>
</evidence>
<evidence type="ECO:0000313" key="11">
    <source>
        <dbReference type="EMBL" id="MDN0024969.1"/>
    </source>
</evidence>
<accession>A0AAW7JGN6</accession>
<dbReference type="EMBL" id="JAUEIF010000003">
    <property type="protein sequence ID" value="MDN0024969.1"/>
    <property type="molecule type" value="Genomic_DNA"/>
</dbReference>
<evidence type="ECO:0000313" key="10">
    <source>
        <dbReference type="EMBL" id="MDN0022370.1"/>
    </source>
</evidence>
<keyword evidence="6 8" id="KW-0472">Membrane</keyword>
<comment type="caution">
    <text evidence="11">The sequence shown here is derived from an EMBL/GenBank/DDBJ whole genome shotgun (WGS) entry which is preliminary data.</text>
</comment>
<dbReference type="InterPro" id="IPR024528">
    <property type="entry name" value="ThrE_2"/>
</dbReference>
<dbReference type="GO" id="GO:0005886">
    <property type="term" value="C:plasma membrane"/>
    <property type="evidence" value="ECO:0007669"/>
    <property type="project" value="UniProtKB-SubCell"/>
</dbReference>
<evidence type="ECO:0000313" key="13">
    <source>
        <dbReference type="Proteomes" id="UP001168478"/>
    </source>
</evidence>
<dbReference type="InterPro" id="IPR050539">
    <property type="entry name" value="ThrE_Dicarb/AminoAcid_Exp"/>
</dbReference>
<evidence type="ECO:0000256" key="7">
    <source>
        <dbReference type="ARBA" id="ARBA00034125"/>
    </source>
</evidence>
<keyword evidence="4 8" id="KW-0812">Transmembrane</keyword>
<keyword evidence="2" id="KW-1003">Cell membrane</keyword>
<feature type="transmembrane region" description="Helical" evidence="8">
    <location>
        <begin position="87"/>
        <end position="114"/>
    </location>
</feature>
<gene>
    <name evidence="10" type="ORF">QVN81_04945</name>
    <name evidence="11" type="ORF">QVN84_05480</name>
</gene>
<dbReference type="EMBL" id="JAUEIE010000003">
    <property type="protein sequence ID" value="MDN0022370.1"/>
    <property type="molecule type" value="Genomic_DNA"/>
</dbReference>
<evidence type="ECO:0000256" key="6">
    <source>
        <dbReference type="ARBA" id="ARBA00023136"/>
    </source>
</evidence>
<evidence type="ECO:0000256" key="4">
    <source>
        <dbReference type="ARBA" id="ARBA00022692"/>
    </source>
</evidence>
<dbReference type="RefSeq" id="WP_289824939.1">
    <property type="nucleotide sequence ID" value="NZ_JAUEIE010000003.1"/>
</dbReference>
<feature type="transmembrane region" description="Helical" evidence="8">
    <location>
        <begin position="29"/>
        <end position="47"/>
    </location>
</feature>
<comment type="subcellular location">
    <subcellularLocation>
        <location evidence="1">Cell membrane</location>
        <topology evidence="1">Multi-pass membrane protein</topology>
    </subcellularLocation>
</comment>
<feature type="domain" description="Threonine/Serine exporter ThrE" evidence="9">
    <location>
        <begin position="9"/>
        <end position="148"/>
    </location>
</feature>
<keyword evidence="5 8" id="KW-1133">Transmembrane helix</keyword>
<evidence type="ECO:0000313" key="12">
    <source>
        <dbReference type="Proteomes" id="UP001167831"/>
    </source>
</evidence>
<keyword evidence="3" id="KW-0997">Cell inner membrane</keyword>
<feature type="transmembrane region" description="Helical" evidence="8">
    <location>
        <begin position="53"/>
        <end position="75"/>
    </location>
</feature>
<dbReference type="Pfam" id="PF12821">
    <property type="entry name" value="ThrE_2"/>
    <property type="match status" value="1"/>
</dbReference>
<keyword evidence="12" id="KW-1185">Reference proteome</keyword>